<keyword evidence="3" id="KW-1185">Reference proteome</keyword>
<dbReference type="EMBL" id="JACHTF010000006">
    <property type="protein sequence ID" value="MBB1060319.1"/>
    <property type="molecule type" value="Genomic_DNA"/>
</dbReference>
<comment type="caution">
    <text evidence="2">The sequence shown here is derived from an EMBL/GenBank/DDBJ whole genome shotgun (WGS) entry which is preliminary data.</text>
</comment>
<name>A0A7W3TLR0_9GAMM</name>
<keyword evidence="1" id="KW-0472">Membrane</keyword>
<feature type="transmembrane region" description="Helical" evidence="1">
    <location>
        <begin position="46"/>
        <end position="66"/>
    </location>
</feature>
<proteinExistence type="predicted"/>
<gene>
    <name evidence="2" type="ORF">H4F98_06985</name>
</gene>
<dbReference type="Proteomes" id="UP000523196">
    <property type="component" value="Unassembled WGS sequence"/>
</dbReference>
<evidence type="ECO:0000313" key="3">
    <source>
        <dbReference type="Proteomes" id="UP000523196"/>
    </source>
</evidence>
<accession>A0A7W3TLR0</accession>
<reference evidence="2 3" key="1">
    <citation type="submission" date="2020-08" db="EMBL/GenBank/DDBJ databases">
        <authorList>
            <person name="Xu S."/>
            <person name="Li A."/>
        </authorList>
    </citation>
    <scope>NUCLEOTIDE SEQUENCE [LARGE SCALE GENOMIC DNA]</scope>
    <source>
        <strain evidence="2 3">119BY6-57</strain>
    </source>
</reference>
<organism evidence="2 3">
    <name type="scientific">Marilutibacter spongiae</name>
    <dbReference type="NCBI Taxonomy" id="2025720"/>
    <lineage>
        <taxon>Bacteria</taxon>
        <taxon>Pseudomonadati</taxon>
        <taxon>Pseudomonadota</taxon>
        <taxon>Gammaproteobacteria</taxon>
        <taxon>Lysobacterales</taxon>
        <taxon>Lysobacteraceae</taxon>
        <taxon>Marilutibacter</taxon>
    </lineage>
</organism>
<protein>
    <submittedName>
        <fullName evidence="2">Uncharacterized protein</fullName>
    </submittedName>
</protein>
<sequence>MPQDAPRPTLRLRDQALALWLLALGLLGMLRFAMRAYRDGAGGADAVAWTYLVGGILVALCGAWAWRRRSTSA</sequence>
<evidence type="ECO:0000313" key="2">
    <source>
        <dbReference type="EMBL" id="MBB1060319.1"/>
    </source>
</evidence>
<keyword evidence="1" id="KW-1133">Transmembrane helix</keyword>
<keyword evidence="1" id="KW-0812">Transmembrane</keyword>
<dbReference type="AlphaFoldDB" id="A0A7W3TLR0"/>
<feature type="transmembrane region" description="Helical" evidence="1">
    <location>
        <begin position="16"/>
        <end position="34"/>
    </location>
</feature>
<dbReference type="RefSeq" id="WP_182686210.1">
    <property type="nucleotide sequence ID" value="NZ_JACHTF010000006.1"/>
</dbReference>
<evidence type="ECO:0000256" key="1">
    <source>
        <dbReference type="SAM" id="Phobius"/>
    </source>
</evidence>